<dbReference type="Pfam" id="PF02734">
    <property type="entry name" value="Dak2"/>
    <property type="match status" value="1"/>
</dbReference>
<protein>
    <submittedName>
        <fullName evidence="3">DegV family EDD domain-containing protein</fullName>
    </submittedName>
</protein>
<keyword evidence="4" id="KW-1185">Reference proteome</keyword>
<dbReference type="SMART" id="SM01120">
    <property type="entry name" value="Dak2"/>
    <property type="match status" value="1"/>
</dbReference>
<proteinExistence type="predicted"/>
<dbReference type="InterPro" id="IPR048394">
    <property type="entry name" value="FakA-like_M"/>
</dbReference>
<dbReference type="PROSITE" id="PS51480">
    <property type="entry name" value="DHAL"/>
    <property type="match status" value="1"/>
</dbReference>
<dbReference type="InterPro" id="IPR043168">
    <property type="entry name" value="DegV_C"/>
</dbReference>
<dbReference type="SUPFAM" id="SSF101473">
    <property type="entry name" value="DhaL-like"/>
    <property type="match status" value="1"/>
</dbReference>
<name>A0AAW3ZP58_9GAMM</name>
<dbReference type="Gene3D" id="1.25.40.340">
    <property type="match status" value="1"/>
</dbReference>
<dbReference type="EMBL" id="JACYTR010000073">
    <property type="protein sequence ID" value="MBD8527940.1"/>
    <property type="molecule type" value="Genomic_DNA"/>
</dbReference>
<dbReference type="InterPro" id="IPR004007">
    <property type="entry name" value="DhaL_dom"/>
</dbReference>
<gene>
    <name evidence="3" type="ORF">IFO71_19510</name>
</gene>
<dbReference type="GO" id="GO:0008289">
    <property type="term" value="F:lipid binding"/>
    <property type="evidence" value="ECO:0007669"/>
    <property type="project" value="UniProtKB-KW"/>
</dbReference>
<accession>A0AAW3ZP58</accession>
<dbReference type="InterPro" id="IPR050270">
    <property type="entry name" value="DegV_domain_contain"/>
</dbReference>
<dbReference type="Gene3D" id="3.40.50.10170">
    <property type="match status" value="1"/>
</dbReference>
<dbReference type="InterPro" id="IPR036117">
    <property type="entry name" value="DhaL_dom_sf"/>
</dbReference>
<dbReference type="PANTHER" id="PTHR33434">
    <property type="entry name" value="DEGV DOMAIN-CONTAINING PROTEIN DR_1986-RELATED"/>
    <property type="match status" value="1"/>
</dbReference>
<reference evidence="3 4" key="1">
    <citation type="submission" date="2020-09" db="EMBL/GenBank/DDBJ databases">
        <title>Pseudoxanthomonas sp. CAU 1598 isolated from sand of Yaerae Beach.</title>
        <authorList>
            <person name="Kim W."/>
        </authorList>
    </citation>
    <scope>NUCLEOTIDE SEQUENCE [LARGE SCALE GENOMIC DNA]</scope>
    <source>
        <strain evidence="3 4">CAU 1598</strain>
    </source>
</reference>
<evidence type="ECO:0000256" key="1">
    <source>
        <dbReference type="ARBA" id="ARBA00023121"/>
    </source>
</evidence>
<dbReference type="Pfam" id="PF02645">
    <property type="entry name" value="DegV"/>
    <property type="match status" value="1"/>
</dbReference>
<feature type="domain" description="DhaL" evidence="2">
    <location>
        <begin position="19"/>
        <end position="208"/>
    </location>
</feature>
<dbReference type="PROSITE" id="PS51482">
    <property type="entry name" value="DEGV"/>
    <property type="match status" value="1"/>
</dbReference>
<dbReference type="Proteomes" id="UP000613768">
    <property type="component" value="Unassembled WGS sequence"/>
</dbReference>
<dbReference type="GO" id="GO:0004371">
    <property type="term" value="F:glycerone kinase activity"/>
    <property type="evidence" value="ECO:0007669"/>
    <property type="project" value="InterPro"/>
</dbReference>
<sequence>MVAITSTLDLSPSWRISPQGLRRALIAGMRRVINQREALNRINVFPVPDGDTGSNLAFTLRSVLSGALSRRNRSVGELLSSVAADAVDGARGNSGAILAQFFAGLSESVGDAAQLSASCLARAAASASEQARGALAQPKEGTILSVIRAFADALQAPAGDFRQWFGAALASAQRALADTPKQLAVLRQAGVVDAGAQGFVDLLEGIHDFLLRRRVDPLAASDEPTQEFAGEHWHDDADASKPWCTECLIHAEQVDRSALHAALAAIEADSVVLAGVGDRLRVHAHVDQPGKLFDLASRFGTVTARKAEDMRAQHRAATRSTRVAIVTDSAADLPTGLNEQLPLDVVPVRVNFGAEDFLDRVSISPAEFYRRLRESSVLPQTSQPPPGDFRRQFELLLGHAEEVLYLGISRALSGTLQAGESAAARLDSQRIRVLDSGQASCGQALLVIQAAEMAAAGASAAEIAGRVSELSRRTHTIALAREVSFAVRGGRVPAWAGKLSDWLGLTPIARMQANGRLGVAGALLARRHAPQRFAEWVLRRMPKEARWWLMVGHCDAAEDAEVLRSALRQRLQVERDWLVEAGPAIGAHAGPGALVVGLLQLDA</sequence>
<evidence type="ECO:0000313" key="3">
    <source>
        <dbReference type="EMBL" id="MBD8527940.1"/>
    </source>
</evidence>
<evidence type="ECO:0000259" key="2">
    <source>
        <dbReference type="PROSITE" id="PS51480"/>
    </source>
</evidence>
<dbReference type="GO" id="GO:0006071">
    <property type="term" value="P:glycerol metabolic process"/>
    <property type="evidence" value="ECO:0007669"/>
    <property type="project" value="InterPro"/>
</dbReference>
<keyword evidence="1" id="KW-0446">Lipid-binding</keyword>
<comment type="caution">
    <text evidence="3">The sequence shown here is derived from an EMBL/GenBank/DDBJ whole genome shotgun (WGS) entry which is preliminary data.</text>
</comment>
<dbReference type="InterPro" id="IPR033470">
    <property type="entry name" value="FakA-like_C"/>
</dbReference>
<dbReference type="PANTHER" id="PTHR33434:SF2">
    <property type="entry name" value="FATTY ACID-BINDING PROTEIN TM_1468"/>
    <property type="match status" value="1"/>
</dbReference>
<evidence type="ECO:0000313" key="4">
    <source>
        <dbReference type="Proteomes" id="UP000613768"/>
    </source>
</evidence>
<dbReference type="AlphaFoldDB" id="A0AAW3ZP58"/>
<dbReference type="InterPro" id="IPR003797">
    <property type="entry name" value="DegV"/>
</dbReference>
<dbReference type="NCBIfam" id="TIGR00762">
    <property type="entry name" value="DegV"/>
    <property type="match status" value="1"/>
</dbReference>
<dbReference type="SUPFAM" id="SSF82549">
    <property type="entry name" value="DAK1/DegV-like"/>
    <property type="match status" value="1"/>
</dbReference>
<dbReference type="Gene3D" id="3.30.1180.10">
    <property type="match status" value="1"/>
</dbReference>
<organism evidence="3 4">
    <name type="scientific">Pseudomarimonas arenosa</name>
    <dbReference type="NCBI Taxonomy" id="2774145"/>
    <lineage>
        <taxon>Bacteria</taxon>
        <taxon>Pseudomonadati</taxon>
        <taxon>Pseudomonadota</taxon>
        <taxon>Gammaproteobacteria</taxon>
        <taxon>Lysobacterales</taxon>
        <taxon>Lysobacteraceae</taxon>
        <taxon>Pseudomarimonas</taxon>
    </lineage>
</organism>
<dbReference type="SMART" id="SM01121">
    <property type="entry name" value="Dak1_2"/>
    <property type="match status" value="1"/>
</dbReference>
<dbReference type="Pfam" id="PF21645">
    <property type="entry name" value="FakA-like_M"/>
    <property type="match status" value="1"/>
</dbReference>